<accession>A0ABY8QPB3</accession>
<name>A0ABY8QPB3_9MICO</name>
<sequence>MAKAFRRTKSGIAVNLSEGERSILASAFTDTAQLLAPETDASEDPLTALVGITEDAELPADPALARLLPDGRRDSAEDADEFRRYTERGLRERKIANIQTAVFTLKRSDPLVLAEPEAQAWVVALGDVRLVVAQRLGIETEADLDALEELNEAEEDDPRGMIMAVYDFLSWLQESLVGVLLASLPDDKD</sequence>
<reference evidence="1 2" key="1">
    <citation type="submission" date="2023-05" db="EMBL/GenBank/DDBJ databases">
        <title>Lithophilousrod everest ZFBP1038 complete genpme.</title>
        <authorList>
            <person name="Tian M."/>
        </authorList>
    </citation>
    <scope>NUCLEOTIDE SEQUENCE [LARGE SCALE GENOMIC DNA]</scope>
    <source>
        <strain evidence="1 2">ZFBP1038</strain>
    </source>
</reference>
<keyword evidence="2" id="KW-1185">Reference proteome</keyword>
<dbReference type="Pfam" id="PF09438">
    <property type="entry name" value="DUF2017"/>
    <property type="match status" value="1"/>
</dbReference>
<dbReference type="InterPro" id="IPR018561">
    <property type="entry name" value="AosR"/>
</dbReference>
<proteinExistence type="predicted"/>
<evidence type="ECO:0000313" key="1">
    <source>
        <dbReference type="EMBL" id="WGW10793.1"/>
    </source>
</evidence>
<dbReference type="Proteomes" id="UP001209083">
    <property type="component" value="Chromosome"/>
</dbReference>
<dbReference type="EMBL" id="CP090958">
    <property type="protein sequence ID" value="WGW10793.1"/>
    <property type="molecule type" value="Genomic_DNA"/>
</dbReference>
<protein>
    <submittedName>
        <fullName evidence="1">DUF2017 domain-containing protein</fullName>
    </submittedName>
</protein>
<organism evidence="1 2">
    <name type="scientific">Saxibacter everestensis</name>
    <dbReference type="NCBI Taxonomy" id="2909229"/>
    <lineage>
        <taxon>Bacteria</taxon>
        <taxon>Bacillati</taxon>
        <taxon>Actinomycetota</taxon>
        <taxon>Actinomycetes</taxon>
        <taxon>Micrococcales</taxon>
        <taxon>Brevibacteriaceae</taxon>
        <taxon>Saxibacter</taxon>
    </lineage>
</organism>
<dbReference type="RefSeq" id="WP_349637576.1">
    <property type="nucleotide sequence ID" value="NZ_CP090958.1"/>
</dbReference>
<gene>
    <name evidence="1" type="ORF">LWF01_11725</name>
</gene>
<evidence type="ECO:0000313" key="2">
    <source>
        <dbReference type="Proteomes" id="UP001209083"/>
    </source>
</evidence>